<protein>
    <submittedName>
        <fullName evidence="2">Uncharacterized protein</fullName>
    </submittedName>
</protein>
<evidence type="ECO:0000313" key="2">
    <source>
        <dbReference type="EMBL" id="EFA77541.1"/>
    </source>
</evidence>
<organism evidence="2 3">
    <name type="scientific">Heterostelium pallidum (strain ATCC 26659 / Pp 5 / PN500)</name>
    <name type="common">Cellular slime mold</name>
    <name type="synonym">Polysphondylium pallidum</name>
    <dbReference type="NCBI Taxonomy" id="670386"/>
    <lineage>
        <taxon>Eukaryota</taxon>
        <taxon>Amoebozoa</taxon>
        <taxon>Evosea</taxon>
        <taxon>Eumycetozoa</taxon>
        <taxon>Dictyostelia</taxon>
        <taxon>Acytosteliales</taxon>
        <taxon>Acytosteliaceae</taxon>
        <taxon>Heterostelium</taxon>
    </lineage>
</organism>
<dbReference type="Proteomes" id="UP000001396">
    <property type="component" value="Unassembled WGS sequence"/>
</dbReference>
<dbReference type="RefSeq" id="XP_020429669.1">
    <property type="nucleotide sequence ID" value="XM_020582888.1"/>
</dbReference>
<dbReference type="AlphaFoldDB" id="D3BLU0"/>
<proteinExistence type="predicted"/>
<dbReference type="EMBL" id="ADBJ01000042">
    <property type="protein sequence ID" value="EFA77541.1"/>
    <property type="molecule type" value="Genomic_DNA"/>
</dbReference>
<evidence type="ECO:0000313" key="3">
    <source>
        <dbReference type="Proteomes" id="UP000001396"/>
    </source>
</evidence>
<comment type="caution">
    <text evidence="2">The sequence shown here is derived from an EMBL/GenBank/DDBJ whole genome shotgun (WGS) entry which is preliminary data.</text>
</comment>
<reference evidence="2 3" key="1">
    <citation type="journal article" date="2011" name="Genome Res.">
        <title>Phylogeny-wide analysis of social amoeba genomes highlights ancient origins for complex intercellular communication.</title>
        <authorList>
            <person name="Heidel A.J."/>
            <person name="Lawal H.M."/>
            <person name="Felder M."/>
            <person name="Schilde C."/>
            <person name="Helps N.R."/>
            <person name="Tunggal B."/>
            <person name="Rivero F."/>
            <person name="John U."/>
            <person name="Schleicher M."/>
            <person name="Eichinger L."/>
            <person name="Platzer M."/>
            <person name="Noegel A.A."/>
            <person name="Schaap P."/>
            <person name="Gloeckner G."/>
        </authorList>
    </citation>
    <scope>NUCLEOTIDE SEQUENCE [LARGE SCALE GENOMIC DNA]</scope>
    <source>
        <strain evidence="3">ATCC 26659 / Pp 5 / PN500</strain>
    </source>
</reference>
<name>D3BLU0_HETP5</name>
<accession>D3BLU0</accession>
<sequence length="190" mass="22090">MTNLDSSSSKVGQGYASASANRIATIDKIDVFQRRQVKFEKHLNRIEHSILERHTRQHSLSGSSTDNNNNNNGVVCFEKNRKFKYSELDEEQRRRVLNIFANYKHHTQATIPNHGLQCDPIDPPEYREDTSVANNTEFTFHFRSDIVALLVIDFLCRTRPGQPHLVLFEWQPSGFSTWKTEFKDIDKHVE</sequence>
<feature type="region of interest" description="Disordered" evidence="1">
    <location>
        <begin position="54"/>
        <end position="73"/>
    </location>
</feature>
<dbReference type="InParanoid" id="D3BLU0"/>
<keyword evidence="3" id="KW-1185">Reference proteome</keyword>
<gene>
    <name evidence="2" type="ORF">PPL_12144</name>
</gene>
<dbReference type="GeneID" id="31367611"/>
<evidence type="ECO:0000256" key="1">
    <source>
        <dbReference type="SAM" id="MobiDB-lite"/>
    </source>
</evidence>